<feature type="domain" description="AB hydrolase-1" evidence="3">
    <location>
        <begin position="32"/>
        <end position="280"/>
    </location>
</feature>
<protein>
    <submittedName>
        <fullName evidence="4">Alpha/Beta hydrolase protein</fullName>
    </submittedName>
</protein>
<name>A0AAN6E534_9EURO</name>
<dbReference type="InterPro" id="IPR000073">
    <property type="entry name" value="AB_hydrolase_1"/>
</dbReference>
<dbReference type="AlphaFoldDB" id="A0AAN6E534"/>
<dbReference type="Proteomes" id="UP001203852">
    <property type="component" value="Unassembled WGS sequence"/>
</dbReference>
<proteinExistence type="inferred from homology"/>
<comment type="similarity">
    <text evidence="2">Belongs to the AB hydrolase superfamily. FUS2 hydrolase family.</text>
</comment>
<dbReference type="Gene3D" id="1.10.10.800">
    <property type="match status" value="1"/>
</dbReference>
<keyword evidence="1 4" id="KW-0378">Hydrolase</keyword>
<evidence type="ECO:0000313" key="4">
    <source>
        <dbReference type="EMBL" id="KAI1618028.1"/>
    </source>
</evidence>
<comment type="caution">
    <text evidence="4">The sequence shown here is derived from an EMBL/GenBank/DDBJ whole genome shotgun (WGS) entry which is preliminary data.</text>
</comment>
<dbReference type="EMBL" id="MU404350">
    <property type="protein sequence ID" value="KAI1618028.1"/>
    <property type="molecule type" value="Genomic_DNA"/>
</dbReference>
<evidence type="ECO:0000313" key="5">
    <source>
        <dbReference type="Proteomes" id="UP001203852"/>
    </source>
</evidence>
<dbReference type="PANTHER" id="PTHR22946">
    <property type="entry name" value="DIENELACTONE HYDROLASE DOMAIN-CONTAINING PROTEIN-RELATED"/>
    <property type="match status" value="1"/>
</dbReference>
<dbReference type="InterPro" id="IPR050261">
    <property type="entry name" value="FrsA_esterase"/>
</dbReference>
<dbReference type="Pfam" id="PF00561">
    <property type="entry name" value="Abhydrolase_1"/>
    <property type="match status" value="1"/>
</dbReference>
<sequence length="304" mass="34101">MGRQNIEFKNSDGVTLRGWFYTPENAGGGKLPTLVMAHGFTALKEMTLDFYAEHFSSAIPINCLVYDHRGFGESDHVPGQPRGEIVPNLQISDYSDAITYASTRPEVDKDKIGVWGTSYSGGHVLVVAAVDRRVKVVLSQGPCVSGWDNFHRLVRPDIIPQLEELFNSNRIARSQGKEPAYLPIVHQDTFGTCALNGKDVYDFFMEWEKKSTWENRVTVRTMESFRGYEPQHLIEKISPTPLLLTVPTLDTLTPPDLSLAAYARAREPKELSLLPGGHFDSYAGKITEDNVARQIAFLKKWLVE</sequence>
<dbReference type="GO" id="GO:0016788">
    <property type="term" value="F:hydrolase activity, acting on ester bonds"/>
    <property type="evidence" value="ECO:0007669"/>
    <property type="project" value="UniProtKB-ARBA"/>
</dbReference>
<dbReference type="InterPro" id="IPR029058">
    <property type="entry name" value="AB_hydrolase_fold"/>
</dbReference>
<evidence type="ECO:0000259" key="3">
    <source>
        <dbReference type="Pfam" id="PF00561"/>
    </source>
</evidence>
<accession>A0AAN6E534</accession>
<gene>
    <name evidence="4" type="ORF">EDD36DRAFT_413727</name>
</gene>
<organism evidence="4 5">
    <name type="scientific">Exophiala viscosa</name>
    <dbReference type="NCBI Taxonomy" id="2486360"/>
    <lineage>
        <taxon>Eukaryota</taxon>
        <taxon>Fungi</taxon>
        <taxon>Dikarya</taxon>
        <taxon>Ascomycota</taxon>
        <taxon>Pezizomycotina</taxon>
        <taxon>Eurotiomycetes</taxon>
        <taxon>Chaetothyriomycetidae</taxon>
        <taxon>Chaetothyriales</taxon>
        <taxon>Herpotrichiellaceae</taxon>
        <taxon>Exophiala</taxon>
    </lineage>
</organism>
<dbReference type="Gene3D" id="3.40.50.1820">
    <property type="entry name" value="alpha/beta hydrolase"/>
    <property type="match status" value="1"/>
</dbReference>
<evidence type="ECO:0000256" key="1">
    <source>
        <dbReference type="ARBA" id="ARBA00022801"/>
    </source>
</evidence>
<dbReference type="PANTHER" id="PTHR22946:SF9">
    <property type="entry name" value="POLYKETIDE TRANSFERASE AF380"/>
    <property type="match status" value="1"/>
</dbReference>
<dbReference type="SUPFAM" id="SSF53474">
    <property type="entry name" value="alpha/beta-Hydrolases"/>
    <property type="match status" value="1"/>
</dbReference>
<keyword evidence="5" id="KW-1185">Reference proteome</keyword>
<reference evidence="4" key="1">
    <citation type="journal article" date="2022" name="bioRxiv">
        <title>Deciphering the potential niche of two novel black yeast fungi from a biological soil crust based on their genomes, phenotypes, and melanin regulation.</title>
        <authorList>
            <consortium name="DOE Joint Genome Institute"/>
            <person name="Carr E.C."/>
            <person name="Barton Q."/>
            <person name="Grambo S."/>
            <person name="Sullivan M."/>
            <person name="Renfro C.M."/>
            <person name="Kuo A."/>
            <person name="Pangilinan J."/>
            <person name="Lipzen A."/>
            <person name="Keymanesh K."/>
            <person name="Savage E."/>
            <person name="Barry K."/>
            <person name="Grigoriev I.V."/>
            <person name="Riekhof W.R."/>
            <person name="Harris S.S."/>
        </authorList>
    </citation>
    <scope>NUCLEOTIDE SEQUENCE</scope>
    <source>
        <strain evidence="4">JF 03-4F</strain>
    </source>
</reference>
<evidence type="ECO:0000256" key="2">
    <source>
        <dbReference type="ARBA" id="ARBA00038115"/>
    </source>
</evidence>